<evidence type="ECO:0000313" key="8">
    <source>
        <dbReference type="EMBL" id="GIJ22537.1"/>
    </source>
</evidence>
<reference evidence="8 9" key="1">
    <citation type="submission" date="2021-01" db="EMBL/GenBank/DDBJ databases">
        <title>Whole genome shotgun sequence of Verrucosispora lutea NBRC 106530.</title>
        <authorList>
            <person name="Komaki H."/>
            <person name="Tamura T."/>
        </authorList>
    </citation>
    <scope>NUCLEOTIDE SEQUENCE [LARGE SCALE GENOMIC DNA]</scope>
    <source>
        <strain evidence="8 9">NBRC 106530</strain>
    </source>
</reference>
<feature type="transmembrane region" description="Helical" evidence="7">
    <location>
        <begin position="162"/>
        <end position="179"/>
    </location>
</feature>
<feature type="transmembrane region" description="Helical" evidence="7">
    <location>
        <begin position="322"/>
        <end position="347"/>
    </location>
</feature>
<dbReference type="PANTHER" id="PTHR30250">
    <property type="entry name" value="PST FAMILY PREDICTED COLANIC ACID TRANSPORTER"/>
    <property type="match status" value="1"/>
</dbReference>
<feature type="transmembrane region" description="Helical" evidence="7">
    <location>
        <begin position="378"/>
        <end position="404"/>
    </location>
</feature>
<name>A0ABQ4IXA0_9ACTN</name>
<proteinExistence type="inferred from homology"/>
<evidence type="ECO:0000256" key="6">
    <source>
        <dbReference type="ARBA" id="ARBA00023136"/>
    </source>
</evidence>
<feature type="transmembrane region" description="Helical" evidence="7">
    <location>
        <begin position="210"/>
        <end position="234"/>
    </location>
</feature>
<evidence type="ECO:0000256" key="2">
    <source>
        <dbReference type="ARBA" id="ARBA00007430"/>
    </source>
</evidence>
<dbReference type="InterPro" id="IPR050833">
    <property type="entry name" value="Poly_Biosynth_Transport"/>
</dbReference>
<keyword evidence="4 7" id="KW-0812">Transmembrane</keyword>
<gene>
    <name evidence="8" type="ORF">Vlu01_31610</name>
</gene>
<protein>
    <submittedName>
        <fullName evidence="8">Teichoic acid transporter</fullName>
    </submittedName>
</protein>
<feature type="transmembrane region" description="Helical" evidence="7">
    <location>
        <begin position="290"/>
        <end position="310"/>
    </location>
</feature>
<feature type="transmembrane region" description="Helical" evidence="7">
    <location>
        <begin position="354"/>
        <end position="372"/>
    </location>
</feature>
<dbReference type="Pfam" id="PF13440">
    <property type="entry name" value="Polysacc_synt_3"/>
    <property type="match status" value="1"/>
</dbReference>
<feature type="transmembrane region" description="Helical" evidence="7">
    <location>
        <begin position="108"/>
        <end position="127"/>
    </location>
</feature>
<comment type="similarity">
    <text evidence="2">Belongs to the polysaccharide synthase family.</text>
</comment>
<evidence type="ECO:0000256" key="4">
    <source>
        <dbReference type="ARBA" id="ARBA00022692"/>
    </source>
</evidence>
<dbReference type="Proteomes" id="UP000643165">
    <property type="component" value="Unassembled WGS sequence"/>
</dbReference>
<comment type="subcellular location">
    <subcellularLocation>
        <location evidence="1">Cell membrane</location>
        <topology evidence="1">Multi-pass membrane protein</topology>
    </subcellularLocation>
</comment>
<evidence type="ECO:0000256" key="3">
    <source>
        <dbReference type="ARBA" id="ARBA00022475"/>
    </source>
</evidence>
<feature type="transmembrane region" description="Helical" evidence="7">
    <location>
        <begin position="139"/>
        <end position="156"/>
    </location>
</feature>
<accession>A0ABQ4IXA0</accession>
<keyword evidence="3" id="KW-1003">Cell membrane</keyword>
<comment type="caution">
    <text evidence="8">The sequence shown here is derived from an EMBL/GenBank/DDBJ whole genome shotgun (WGS) entry which is preliminary data.</text>
</comment>
<evidence type="ECO:0000256" key="5">
    <source>
        <dbReference type="ARBA" id="ARBA00022989"/>
    </source>
</evidence>
<evidence type="ECO:0000256" key="7">
    <source>
        <dbReference type="SAM" id="Phobius"/>
    </source>
</evidence>
<dbReference type="EMBL" id="BOPB01000014">
    <property type="protein sequence ID" value="GIJ22537.1"/>
    <property type="molecule type" value="Genomic_DNA"/>
</dbReference>
<keyword evidence="5 7" id="KW-1133">Transmembrane helix</keyword>
<keyword evidence="9" id="KW-1185">Reference proteome</keyword>
<keyword evidence="6 7" id="KW-0472">Membrane</keyword>
<evidence type="ECO:0000313" key="9">
    <source>
        <dbReference type="Proteomes" id="UP000643165"/>
    </source>
</evidence>
<feature type="transmembrane region" description="Helical" evidence="7">
    <location>
        <begin position="67"/>
        <end position="88"/>
    </location>
</feature>
<feature type="transmembrane region" description="Helical" evidence="7">
    <location>
        <begin position="32"/>
        <end position="55"/>
    </location>
</feature>
<feature type="transmembrane region" description="Helical" evidence="7">
    <location>
        <begin position="249"/>
        <end position="269"/>
    </location>
</feature>
<organism evidence="8 9">
    <name type="scientific">Micromonospora lutea</name>
    <dbReference type="NCBI Taxonomy" id="419825"/>
    <lineage>
        <taxon>Bacteria</taxon>
        <taxon>Bacillati</taxon>
        <taxon>Actinomycetota</taxon>
        <taxon>Actinomycetes</taxon>
        <taxon>Micromonosporales</taxon>
        <taxon>Micromonosporaceae</taxon>
        <taxon>Micromonospora</taxon>
    </lineage>
</organism>
<dbReference type="PANTHER" id="PTHR30250:SF10">
    <property type="entry name" value="LIPOPOLYSACCHARIDE BIOSYNTHESIS PROTEIN WZXC"/>
    <property type="match status" value="1"/>
</dbReference>
<sequence length="427" mass="43986">MSIAAGSAGGQLLLLLAAPVLARMYSPADFGVFAVLGTLATTLGAVASGRFELAVPLPERDHEAHDLVAVGLVTALGTALAGTVVLMVARGEIAALFDQPALSSWLWLTPWTAAAIAAVQVLNQLAIRYRRYPAIGRRNFLQAGATLLTQLGAGLVGLRSGGLALGLGVGQAVGALSLLPGMRRRRADGEPGSRHRNLWRTALRHRRFPLLLAPSGLLNVLGLQLPVLLIAYYYGGAVAGWFGFTQRVLAIPVGLLGLAVAQVYLAELSRAARTGGGQAAALFLQASRQLGMAAAAGALLIAFAAPPAFTRVFGPEWSTSGTYVQALAVFTAAQLVGSPLSQTLIVFGRQGLQLAWDVGRLLLVAAAVAFTARSGGSALAAVWAFGLSAAVAYGASWLLSFHVVTSARGLGSPREPEPAPPALAGSQ</sequence>
<evidence type="ECO:0000256" key="1">
    <source>
        <dbReference type="ARBA" id="ARBA00004651"/>
    </source>
</evidence>